<reference evidence="1 2" key="1">
    <citation type="journal article" date="2018" name="Nat. Ecol. Evol.">
        <title>Pezizomycetes genomes reveal the molecular basis of ectomycorrhizal truffle lifestyle.</title>
        <authorList>
            <person name="Murat C."/>
            <person name="Payen T."/>
            <person name="Noel B."/>
            <person name="Kuo A."/>
            <person name="Morin E."/>
            <person name="Chen J."/>
            <person name="Kohler A."/>
            <person name="Krizsan K."/>
            <person name="Balestrini R."/>
            <person name="Da Silva C."/>
            <person name="Montanini B."/>
            <person name="Hainaut M."/>
            <person name="Levati E."/>
            <person name="Barry K.W."/>
            <person name="Belfiori B."/>
            <person name="Cichocki N."/>
            <person name="Clum A."/>
            <person name="Dockter R.B."/>
            <person name="Fauchery L."/>
            <person name="Guy J."/>
            <person name="Iotti M."/>
            <person name="Le Tacon F."/>
            <person name="Lindquist E.A."/>
            <person name="Lipzen A."/>
            <person name="Malagnac F."/>
            <person name="Mello A."/>
            <person name="Molinier V."/>
            <person name="Miyauchi S."/>
            <person name="Poulain J."/>
            <person name="Riccioni C."/>
            <person name="Rubini A."/>
            <person name="Sitrit Y."/>
            <person name="Splivallo R."/>
            <person name="Traeger S."/>
            <person name="Wang M."/>
            <person name="Zifcakova L."/>
            <person name="Wipf D."/>
            <person name="Zambonelli A."/>
            <person name="Paolocci F."/>
            <person name="Nowrousian M."/>
            <person name="Ottonello S."/>
            <person name="Baldrian P."/>
            <person name="Spatafora J.W."/>
            <person name="Henrissat B."/>
            <person name="Nagy L.G."/>
            <person name="Aury J.M."/>
            <person name="Wincker P."/>
            <person name="Grigoriev I.V."/>
            <person name="Bonfante P."/>
            <person name="Martin F.M."/>
        </authorList>
    </citation>
    <scope>NUCLEOTIDE SEQUENCE [LARGE SCALE GENOMIC DNA]</scope>
    <source>
        <strain evidence="1 2">RN42</strain>
    </source>
</reference>
<keyword evidence="2" id="KW-1185">Reference proteome</keyword>
<dbReference type="Proteomes" id="UP000275078">
    <property type="component" value="Unassembled WGS sequence"/>
</dbReference>
<accession>A0A3N4HSI2</accession>
<dbReference type="EMBL" id="ML119737">
    <property type="protein sequence ID" value="RPA76803.1"/>
    <property type="molecule type" value="Genomic_DNA"/>
</dbReference>
<proteinExistence type="predicted"/>
<evidence type="ECO:0000313" key="1">
    <source>
        <dbReference type="EMBL" id="RPA76803.1"/>
    </source>
</evidence>
<protein>
    <submittedName>
        <fullName evidence="1">Uncharacterized protein</fullName>
    </submittedName>
</protein>
<dbReference type="AlphaFoldDB" id="A0A3N4HSI2"/>
<sequence>MGQMEEREREELWLKESEAREKRQMDDRDKFREKAQQWLAKCHSWFHFAFAFAGVVSGEGLMEECKDASAAQIARIQPVPLIPFVSLQELVHSLPMDEKVVRKYKRLHAAMASADYFAELRKILEKKVHVDYVWIVYAAFPRKEGTRGAPDKYERLLLRDGPSLNELAFLKITLFATLTVAASELVLRKHAVIDRPDLIAASKIYSEISSAATSFFMSLVVLMEHFTKFYSRFRLGMARREQIGLLGLVCEQFVGDIRFLLYHCGQLAYNEIDRHSILQFLERHRRLLRFLLDLRSESIETRIWRHLREAEEEPMLVVIPWEPEDFGYHERKRARTPMTFVYRK</sequence>
<gene>
    <name evidence="1" type="ORF">BJ508DRAFT_180889</name>
</gene>
<evidence type="ECO:0000313" key="2">
    <source>
        <dbReference type="Proteomes" id="UP000275078"/>
    </source>
</evidence>
<name>A0A3N4HSI2_ASCIM</name>
<organism evidence="1 2">
    <name type="scientific">Ascobolus immersus RN42</name>
    <dbReference type="NCBI Taxonomy" id="1160509"/>
    <lineage>
        <taxon>Eukaryota</taxon>
        <taxon>Fungi</taxon>
        <taxon>Dikarya</taxon>
        <taxon>Ascomycota</taxon>
        <taxon>Pezizomycotina</taxon>
        <taxon>Pezizomycetes</taxon>
        <taxon>Pezizales</taxon>
        <taxon>Ascobolaceae</taxon>
        <taxon>Ascobolus</taxon>
    </lineage>
</organism>